<accession>A0A9X2KYD7</accession>
<dbReference type="Proteomes" id="UP001155280">
    <property type="component" value="Unassembled WGS sequence"/>
</dbReference>
<dbReference type="Gene3D" id="3.40.50.1980">
    <property type="entry name" value="Nitrogenase molybdenum iron protein domain"/>
    <property type="match status" value="1"/>
</dbReference>
<dbReference type="InterPro" id="IPR050492">
    <property type="entry name" value="Bact_metal-bind_prot9"/>
</dbReference>
<keyword evidence="2" id="KW-0813">Transport</keyword>
<feature type="coiled-coil region" evidence="4">
    <location>
        <begin position="174"/>
        <end position="201"/>
    </location>
</feature>
<dbReference type="GO" id="GO:0030001">
    <property type="term" value="P:metal ion transport"/>
    <property type="evidence" value="ECO:0007669"/>
    <property type="project" value="InterPro"/>
</dbReference>
<dbReference type="PANTHER" id="PTHR42953:SF3">
    <property type="entry name" value="HIGH-AFFINITY ZINC UPTAKE SYSTEM PROTEIN ZNUA"/>
    <property type="match status" value="1"/>
</dbReference>
<organism evidence="5 6">
    <name type="scientific">Christiangramia oceanisediminis</name>
    <dbReference type="NCBI Taxonomy" id="2920386"/>
    <lineage>
        <taxon>Bacteria</taxon>
        <taxon>Pseudomonadati</taxon>
        <taxon>Bacteroidota</taxon>
        <taxon>Flavobacteriia</taxon>
        <taxon>Flavobacteriales</taxon>
        <taxon>Flavobacteriaceae</taxon>
        <taxon>Christiangramia</taxon>
    </lineage>
</organism>
<evidence type="ECO:0000256" key="4">
    <source>
        <dbReference type="SAM" id="Coils"/>
    </source>
</evidence>
<gene>
    <name evidence="5" type="ORF">MKO06_11285</name>
</gene>
<evidence type="ECO:0000256" key="3">
    <source>
        <dbReference type="ARBA" id="ARBA00022729"/>
    </source>
</evidence>
<protein>
    <submittedName>
        <fullName evidence="5">Metal ABC transporter substrate-binding protein</fullName>
    </submittedName>
</protein>
<comment type="similarity">
    <text evidence="1">Belongs to the bacterial solute-binding protein 9 family.</text>
</comment>
<keyword evidence="4" id="KW-0175">Coiled coil</keyword>
<proteinExistence type="inferred from homology"/>
<dbReference type="SUPFAM" id="SSF53807">
    <property type="entry name" value="Helical backbone' metal receptor"/>
    <property type="match status" value="1"/>
</dbReference>
<dbReference type="InterPro" id="IPR006127">
    <property type="entry name" value="ZnuA-like"/>
</dbReference>
<keyword evidence="3" id="KW-0732">Signal</keyword>
<dbReference type="PANTHER" id="PTHR42953">
    <property type="entry name" value="HIGH-AFFINITY ZINC UPTAKE SYSTEM PROTEIN ZNUA-RELATED"/>
    <property type="match status" value="1"/>
</dbReference>
<dbReference type="Pfam" id="PF01297">
    <property type="entry name" value="ZnuA"/>
    <property type="match status" value="1"/>
</dbReference>
<keyword evidence="6" id="KW-1185">Reference proteome</keyword>
<evidence type="ECO:0000256" key="2">
    <source>
        <dbReference type="ARBA" id="ARBA00022448"/>
    </source>
</evidence>
<evidence type="ECO:0000256" key="1">
    <source>
        <dbReference type="ARBA" id="ARBA00011028"/>
    </source>
</evidence>
<dbReference type="AlphaFoldDB" id="A0A9X2KYD7"/>
<dbReference type="EMBL" id="JANCNS010000002">
    <property type="protein sequence ID" value="MCP9200496.1"/>
    <property type="molecule type" value="Genomic_DNA"/>
</dbReference>
<dbReference type="GO" id="GO:0046872">
    <property type="term" value="F:metal ion binding"/>
    <property type="evidence" value="ECO:0007669"/>
    <property type="project" value="InterPro"/>
</dbReference>
<reference evidence="5" key="1">
    <citation type="submission" date="2022-07" db="EMBL/GenBank/DDBJ databases">
        <title>Gramela sediminis sp. nov., isolated from deep-sea sediment of the Indian Ocean.</title>
        <authorList>
            <person name="Shi H."/>
        </authorList>
    </citation>
    <scope>NUCLEOTIDE SEQUENCE</scope>
    <source>
        <strain evidence="5">GC03-9</strain>
    </source>
</reference>
<evidence type="ECO:0000313" key="6">
    <source>
        <dbReference type="Proteomes" id="UP001155280"/>
    </source>
</evidence>
<name>A0A9X2KYD7_9FLAO</name>
<dbReference type="RefSeq" id="WP_241551281.1">
    <property type="nucleotide sequence ID" value="NZ_JANCNS010000002.1"/>
</dbReference>
<comment type="caution">
    <text evidence="5">The sequence shown here is derived from an EMBL/GenBank/DDBJ whole genome shotgun (WGS) entry which is preliminary data.</text>
</comment>
<evidence type="ECO:0000313" key="5">
    <source>
        <dbReference type="EMBL" id="MCP9200496.1"/>
    </source>
</evidence>
<sequence>MKKTSLILAFLICLVACKDKEKENNTTEPVSEETQESPVVYVSNYPLYYFAEEIGGEAIDLRFPASGETDPSGWVAGAETILNMQQADLVIINGATFEKWRNNVTLEEANILNTTQGLDDRLLPLGEKFTHSHGEGGEHTHEGTASITWLDLELAIAQAEKVKNAFQELLPGKREEFQQNFQDLKQSLTDLDSNYDKLEVDPEKFQLIYSHPVYQYLQNAYSLKGESLHWEPGDAWNKDKKHEIEHLAKKGKKTYLIWEDEPAKETKEGLEEMGVHSIVVNPVFGQPENLDFQEVIFKNLQNLQKIKE</sequence>